<dbReference type="AlphaFoldDB" id="A0A2P7S0C3"/>
<protein>
    <recommendedName>
        <fullName evidence="4">Propionyl-coenzyme A carboxylase alpha polypeptide</fullName>
    </recommendedName>
</protein>
<keyword evidence="3" id="KW-1185">Reference proteome</keyword>
<sequence>MKLSIFSRPPLPCRASPPQGRRSDVVPAFANLHRTRSTVSKRPANLPPLAGEMPGRAEGGNVGHQDM</sequence>
<reference evidence="2 3" key="1">
    <citation type="submission" date="2018-03" db="EMBL/GenBank/DDBJ databases">
        <title>The draft genome of Mesorhizobium soli JCM 19897.</title>
        <authorList>
            <person name="Li L."/>
            <person name="Liu L."/>
            <person name="Liang L."/>
            <person name="Wang T."/>
            <person name="Zhang X."/>
        </authorList>
    </citation>
    <scope>NUCLEOTIDE SEQUENCE [LARGE SCALE GENOMIC DNA]</scope>
    <source>
        <strain evidence="2 3">JCM 19897</strain>
    </source>
</reference>
<organism evidence="2 3">
    <name type="scientific">Pseudaminobacter soli</name>
    <name type="common">ex Li et al. 2025</name>
    <dbReference type="NCBI Taxonomy" id="1295366"/>
    <lineage>
        <taxon>Bacteria</taxon>
        <taxon>Pseudomonadati</taxon>
        <taxon>Pseudomonadota</taxon>
        <taxon>Alphaproteobacteria</taxon>
        <taxon>Hyphomicrobiales</taxon>
        <taxon>Phyllobacteriaceae</taxon>
        <taxon>Pseudaminobacter</taxon>
    </lineage>
</organism>
<evidence type="ECO:0000256" key="1">
    <source>
        <dbReference type="SAM" id="MobiDB-lite"/>
    </source>
</evidence>
<evidence type="ECO:0008006" key="4">
    <source>
        <dbReference type="Google" id="ProtNLM"/>
    </source>
</evidence>
<gene>
    <name evidence="2" type="ORF">C7I85_25735</name>
</gene>
<evidence type="ECO:0000313" key="2">
    <source>
        <dbReference type="EMBL" id="PSJ55914.1"/>
    </source>
</evidence>
<dbReference type="EMBL" id="PXYL01000021">
    <property type="protein sequence ID" value="PSJ55914.1"/>
    <property type="molecule type" value="Genomic_DNA"/>
</dbReference>
<name>A0A2P7S0C3_9HYPH</name>
<dbReference type="Proteomes" id="UP000240653">
    <property type="component" value="Unassembled WGS sequence"/>
</dbReference>
<dbReference type="OrthoDB" id="8101429at2"/>
<proteinExistence type="predicted"/>
<feature type="region of interest" description="Disordered" evidence="1">
    <location>
        <begin position="1"/>
        <end position="67"/>
    </location>
</feature>
<evidence type="ECO:0000313" key="3">
    <source>
        <dbReference type="Proteomes" id="UP000240653"/>
    </source>
</evidence>
<accession>A0A2P7S0C3</accession>
<feature type="compositionally biased region" description="Gly residues" evidence="1">
    <location>
        <begin position="57"/>
        <end position="67"/>
    </location>
</feature>
<comment type="caution">
    <text evidence="2">The sequence shown here is derived from an EMBL/GenBank/DDBJ whole genome shotgun (WGS) entry which is preliminary data.</text>
</comment>